<evidence type="ECO:0000313" key="1">
    <source>
        <dbReference type="EMBL" id="CAK8672512.1"/>
    </source>
</evidence>
<comment type="caution">
    <text evidence="1">The sequence shown here is derived from an EMBL/GenBank/DDBJ whole genome shotgun (WGS) entry which is preliminary data.</text>
</comment>
<name>A0ABP0F2K5_CLALP</name>
<accession>A0ABP0F2K5</accession>
<dbReference type="Proteomes" id="UP001642483">
    <property type="component" value="Unassembled WGS sequence"/>
</dbReference>
<reference evidence="1 2" key="1">
    <citation type="submission" date="2024-02" db="EMBL/GenBank/DDBJ databases">
        <authorList>
            <person name="Daric V."/>
            <person name="Darras S."/>
        </authorList>
    </citation>
    <scope>NUCLEOTIDE SEQUENCE [LARGE SCALE GENOMIC DNA]</scope>
</reference>
<organism evidence="1 2">
    <name type="scientific">Clavelina lepadiformis</name>
    <name type="common">Light-bulb sea squirt</name>
    <name type="synonym">Ascidia lepadiformis</name>
    <dbReference type="NCBI Taxonomy" id="159417"/>
    <lineage>
        <taxon>Eukaryota</taxon>
        <taxon>Metazoa</taxon>
        <taxon>Chordata</taxon>
        <taxon>Tunicata</taxon>
        <taxon>Ascidiacea</taxon>
        <taxon>Aplousobranchia</taxon>
        <taxon>Clavelinidae</taxon>
        <taxon>Clavelina</taxon>
    </lineage>
</organism>
<sequence>MCQHNKRKPGSLCPSFSVVQTKLRLFKHAYHKGLDGNLVLELRYCNCNYTISIVQICKDYDYTLKHRRRISGLICCVVTRRGNKI</sequence>
<dbReference type="EMBL" id="CAWYQH010000001">
    <property type="protein sequence ID" value="CAK8672512.1"/>
    <property type="molecule type" value="Genomic_DNA"/>
</dbReference>
<keyword evidence="2" id="KW-1185">Reference proteome</keyword>
<evidence type="ECO:0000313" key="2">
    <source>
        <dbReference type="Proteomes" id="UP001642483"/>
    </source>
</evidence>
<proteinExistence type="predicted"/>
<gene>
    <name evidence="1" type="ORF">CVLEPA_LOCUS1455</name>
</gene>
<protein>
    <submittedName>
        <fullName evidence="1">Uncharacterized protein</fullName>
    </submittedName>
</protein>